<comment type="caution">
    <text evidence="1">The sequence shown here is derived from an EMBL/GenBank/DDBJ whole genome shotgun (WGS) entry which is preliminary data.</text>
</comment>
<protein>
    <submittedName>
        <fullName evidence="1">Uncharacterized protein</fullName>
    </submittedName>
</protein>
<reference evidence="1 2" key="1">
    <citation type="submission" date="2009-12" db="EMBL/GenBank/DDBJ databases">
        <authorList>
            <person name="Lefebure T."/>
            <person name="Cornejo O.E."/>
            <person name="Pavinski Bitar P.D."/>
            <person name="Lang P."/>
            <person name="Stanhope M.J."/>
        </authorList>
    </citation>
    <scope>NUCLEOTIDE SEQUENCE [LARGE SCALE GENOMIC DNA]</scope>
    <source>
        <strain evidence="1 2">FA-1</strain>
    </source>
</reference>
<dbReference type="Proteomes" id="UP000007815">
    <property type="component" value="Unassembled WGS sequence"/>
</dbReference>
<name>A0ABP2QZK3_STRRT</name>
<organism evidence="1 2">
    <name type="scientific">Streptococcus ratti FA-1 = DSM 20564</name>
    <dbReference type="NCBI Taxonomy" id="699248"/>
    <lineage>
        <taxon>Bacteria</taxon>
        <taxon>Bacillati</taxon>
        <taxon>Bacillota</taxon>
        <taxon>Bacilli</taxon>
        <taxon>Lactobacillales</taxon>
        <taxon>Streptococcaceae</taxon>
        <taxon>Streptococcus</taxon>
    </lineage>
</organism>
<dbReference type="EMBL" id="AJTZ01000005">
    <property type="protein sequence ID" value="EJN94470.1"/>
    <property type="molecule type" value="Genomic_DNA"/>
</dbReference>
<sequence>MALILFNDRFVNLMAEDVKEIIKESYNPMETFKMEEQYGSLYFK</sequence>
<evidence type="ECO:0000313" key="1">
    <source>
        <dbReference type="EMBL" id="EJN94470.1"/>
    </source>
</evidence>
<accession>A0ABP2QZK3</accession>
<evidence type="ECO:0000313" key="2">
    <source>
        <dbReference type="Proteomes" id="UP000007815"/>
    </source>
</evidence>
<gene>
    <name evidence="1" type="ORF">SRA_08031</name>
</gene>
<keyword evidence="2" id="KW-1185">Reference proteome</keyword>
<proteinExistence type="predicted"/>